<name>A0ACD1AA69_9FIRM</name>
<reference evidence="1" key="1">
    <citation type="submission" date="2019-08" db="EMBL/GenBank/DDBJ databases">
        <title>Genome sequence of Clostridiales bacterium MT110.</title>
        <authorList>
            <person name="Cao J."/>
        </authorList>
    </citation>
    <scope>NUCLEOTIDE SEQUENCE</scope>
    <source>
        <strain evidence="1">MT110</strain>
    </source>
</reference>
<dbReference type="Proteomes" id="UP000594014">
    <property type="component" value="Chromosome"/>
</dbReference>
<evidence type="ECO:0000313" key="2">
    <source>
        <dbReference type="Proteomes" id="UP000594014"/>
    </source>
</evidence>
<protein>
    <submittedName>
        <fullName evidence="1">Uncharacterized protein</fullName>
    </submittedName>
</protein>
<keyword evidence="2" id="KW-1185">Reference proteome</keyword>
<accession>A0ACD1AA69</accession>
<sequence>MEGLEIGQVVDLEQYVLTEDWFEIASDVNSITLNEEQTSIILEYKPLEGFVVAIPESTSEEQSDL</sequence>
<evidence type="ECO:0000313" key="1">
    <source>
        <dbReference type="EMBL" id="QOX63380.1"/>
    </source>
</evidence>
<organism evidence="1 2">
    <name type="scientific">Anoxybacterium hadale</name>
    <dbReference type="NCBI Taxonomy" id="3408580"/>
    <lineage>
        <taxon>Bacteria</taxon>
        <taxon>Bacillati</taxon>
        <taxon>Bacillota</taxon>
        <taxon>Clostridia</taxon>
        <taxon>Peptostreptococcales</taxon>
        <taxon>Anaerovoracaceae</taxon>
        <taxon>Anoxybacterium</taxon>
    </lineage>
</organism>
<dbReference type="EMBL" id="CP042469">
    <property type="protein sequence ID" value="QOX63380.1"/>
    <property type="molecule type" value="Genomic_DNA"/>
</dbReference>
<proteinExistence type="predicted"/>
<gene>
    <name evidence="1" type="ORF">FRZ06_08450</name>
</gene>